<dbReference type="AlphaFoldDB" id="A0A8J6JHT1"/>
<dbReference type="InterPro" id="IPR036962">
    <property type="entry name" value="Glyco_hydro_3_N_sf"/>
</dbReference>
<feature type="domain" description="Fibronectin type III-like" evidence="4">
    <location>
        <begin position="434"/>
        <end position="512"/>
    </location>
</feature>
<dbReference type="InterPro" id="IPR036881">
    <property type="entry name" value="Glyco_hydro_3_C_sf"/>
</dbReference>
<feature type="transmembrane region" description="Helical" evidence="3">
    <location>
        <begin position="949"/>
        <end position="975"/>
    </location>
</feature>
<comment type="caution">
    <text evidence="5">The sequence shown here is derived from an EMBL/GenBank/DDBJ whole genome shotgun (WGS) entry which is preliminary data.</text>
</comment>
<dbReference type="GO" id="GO:0005975">
    <property type="term" value="P:carbohydrate metabolic process"/>
    <property type="evidence" value="ECO:0007669"/>
    <property type="project" value="InterPro"/>
</dbReference>
<dbReference type="Gene3D" id="3.20.20.300">
    <property type="entry name" value="Glycoside hydrolase, family 3, N-terminal domain"/>
    <property type="match status" value="1"/>
</dbReference>
<keyword evidence="3" id="KW-0812">Transmembrane</keyword>
<sequence length="984" mass="105754">MKKARLFRGLAAVMAFLLLVTVAGSTIMFENSGMINQALNISTSTLVNTGEDTGANTLVYPNEYGTDIANKQTALMVEMAAAAENVTQAEEGAVLLTNSGGALPLSETDRVTVFGNGSYNSKYNKKKDASTVDAIPTMTFNAAMQKVFGEDNVNLALAENVYKDLTATTNKEVVEAPLSDITPYEASWKNDYNDAAVVVLTRWGSEDGETAMYAADGSRYLGLQTNEKDLLGYLRGLKGSVFEKLIVVINADQMMELGWLDEYGVDACVLAGIPGTQGFEGVANILAGRVSPSGHLVDTYAANSLSAPATVYAADNTPTWGNADAVTAACTDNNSGGDQINYYTIYAEGIYVGYKYYETRYEDAVLGRGNASGSAGSSTGSGWSYGDEVVFTFGHGLSYTTFDQELLGVSYNADTDNYEVQVKVTNTGSAAGRSVVQVYAQTPYGDYEKENGVEKSAVQVVGFEKTGTLQPGESATVTAEVRRYMLASYDSKGAAGYILSAGDYYLAIGDDAHDALNNILAAKGYTTADGMDCDGDAAKTHAWNQAGLDAESYKMSRYDAGVEVTNQFDFADLNHYGVDFTYLSRSDWEGTYPAAVQVVDATEEMMAELDTDWYETPADAPAVSDFTQGSDVTLTFATMKDVAWEDDEVWNQFIDQLTVADMLSLVADSNGSAAIERVAMPSAARGDDGVCIQQGSLKATGQSGMSWVSEVMTARTWNTERFEARGHMLGVEAAFCELNELWYGGGNVHRTPFGGRNMQYYSEDGNFGYIVGAHEAKAMQEVGIIYGIKHFALNDQEAHRESLSTFATEQTIRENYLRAFEGAFCEGGALGTMTGFNRIGLQYAATCKSLLTSVLKTEWAFKGHVTTDAFTASSLYKTHYLEELVAGIDYTCWDSSNITSAIQAAIDGGDGYILQCLRRAAKYNVYAASRSVSVNGLSSSSVVVTITPWWQTTLVAAAGVFAVLTVACAACYAVLAVKGGRRRD</sequence>
<dbReference type="SUPFAM" id="SSF52279">
    <property type="entry name" value="Beta-D-glucan exohydrolase, C-terminal domain"/>
    <property type="match status" value="1"/>
</dbReference>
<dbReference type="PANTHER" id="PTHR42715:SF10">
    <property type="entry name" value="BETA-GLUCOSIDASE"/>
    <property type="match status" value="1"/>
</dbReference>
<dbReference type="Gene3D" id="3.40.50.1700">
    <property type="entry name" value="Glycoside hydrolase family 3 C-terminal domain"/>
    <property type="match status" value="1"/>
</dbReference>
<dbReference type="PRINTS" id="PR00133">
    <property type="entry name" value="GLHYDRLASE3"/>
</dbReference>
<dbReference type="Pfam" id="PF00933">
    <property type="entry name" value="Glyco_hydro_3"/>
    <property type="match status" value="1"/>
</dbReference>
<gene>
    <name evidence="5" type="ORF">H8S62_05040</name>
</gene>
<dbReference type="Gene3D" id="2.60.40.10">
    <property type="entry name" value="Immunoglobulins"/>
    <property type="match status" value="1"/>
</dbReference>
<dbReference type="PANTHER" id="PTHR42715">
    <property type="entry name" value="BETA-GLUCOSIDASE"/>
    <property type="match status" value="1"/>
</dbReference>
<keyword evidence="2 5" id="KW-0378">Hydrolase</keyword>
<keyword evidence="3" id="KW-0472">Membrane</keyword>
<organism evidence="5 6">
    <name type="scientific">Lawsonibacter faecis</name>
    <dbReference type="NCBI Taxonomy" id="2763052"/>
    <lineage>
        <taxon>Bacteria</taxon>
        <taxon>Bacillati</taxon>
        <taxon>Bacillota</taxon>
        <taxon>Clostridia</taxon>
        <taxon>Eubacteriales</taxon>
        <taxon>Oscillospiraceae</taxon>
        <taxon>Lawsonibacter</taxon>
    </lineage>
</organism>
<dbReference type="InterPro" id="IPR017853">
    <property type="entry name" value="GH"/>
</dbReference>
<evidence type="ECO:0000313" key="6">
    <source>
        <dbReference type="Proteomes" id="UP000607645"/>
    </source>
</evidence>
<name>A0A8J6JHT1_9FIRM</name>
<evidence type="ECO:0000256" key="1">
    <source>
        <dbReference type="ARBA" id="ARBA00005336"/>
    </source>
</evidence>
<dbReference type="SMART" id="SM01217">
    <property type="entry name" value="Fn3_like"/>
    <property type="match status" value="1"/>
</dbReference>
<dbReference type="Proteomes" id="UP000607645">
    <property type="component" value="Unassembled WGS sequence"/>
</dbReference>
<dbReference type="SUPFAM" id="SSF51445">
    <property type="entry name" value="(Trans)glycosidases"/>
    <property type="match status" value="1"/>
</dbReference>
<dbReference type="InterPro" id="IPR013783">
    <property type="entry name" value="Ig-like_fold"/>
</dbReference>
<dbReference type="EMBL" id="JACOPQ010000003">
    <property type="protein sequence ID" value="MBC5736373.1"/>
    <property type="molecule type" value="Genomic_DNA"/>
</dbReference>
<evidence type="ECO:0000259" key="4">
    <source>
        <dbReference type="SMART" id="SM01217"/>
    </source>
</evidence>
<keyword evidence="3" id="KW-1133">Transmembrane helix</keyword>
<dbReference type="InterPro" id="IPR001764">
    <property type="entry name" value="Glyco_hydro_3_N"/>
</dbReference>
<dbReference type="InterPro" id="IPR050288">
    <property type="entry name" value="Cellulose_deg_GH3"/>
</dbReference>
<evidence type="ECO:0000256" key="3">
    <source>
        <dbReference type="SAM" id="Phobius"/>
    </source>
</evidence>
<dbReference type="GO" id="GO:0004553">
    <property type="term" value="F:hydrolase activity, hydrolyzing O-glycosyl compounds"/>
    <property type="evidence" value="ECO:0007669"/>
    <property type="project" value="InterPro"/>
</dbReference>
<proteinExistence type="inferred from homology"/>
<evidence type="ECO:0000256" key="2">
    <source>
        <dbReference type="ARBA" id="ARBA00022801"/>
    </source>
</evidence>
<dbReference type="Pfam" id="PF01915">
    <property type="entry name" value="Glyco_hydro_3_C"/>
    <property type="match status" value="1"/>
</dbReference>
<dbReference type="Pfam" id="PF14310">
    <property type="entry name" value="Fn3-like"/>
    <property type="match status" value="1"/>
</dbReference>
<dbReference type="InterPro" id="IPR026891">
    <property type="entry name" value="Fn3-like"/>
</dbReference>
<keyword evidence="6" id="KW-1185">Reference proteome</keyword>
<dbReference type="InterPro" id="IPR002772">
    <property type="entry name" value="Glyco_hydro_3_C"/>
</dbReference>
<accession>A0A8J6JHT1</accession>
<evidence type="ECO:0000313" key="5">
    <source>
        <dbReference type="EMBL" id="MBC5736373.1"/>
    </source>
</evidence>
<dbReference type="RefSeq" id="WP_186918690.1">
    <property type="nucleotide sequence ID" value="NZ_JACOPQ010000003.1"/>
</dbReference>
<reference evidence="5" key="1">
    <citation type="submission" date="2020-08" db="EMBL/GenBank/DDBJ databases">
        <title>Genome public.</title>
        <authorList>
            <person name="Liu C."/>
            <person name="Sun Q."/>
        </authorList>
    </citation>
    <scope>NUCLEOTIDE SEQUENCE</scope>
    <source>
        <strain evidence="5">NSJ-52</strain>
    </source>
</reference>
<protein>
    <submittedName>
        <fullName evidence="5">Glycoside hydrolase family 3 C-terminal domain-containing protein</fullName>
    </submittedName>
</protein>
<comment type="similarity">
    <text evidence="1">Belongs to the glycosyl hydrolase 3 family.</text>
</comment>